<keyword evidence="1" id="KW-0808">Transferase</keyword>
<reference evidence="1 2" key="1">
    <citation type="submission" date="2014-08" db="EMBL/GenBank/DDBJ databases">
        <title>Genomic and Phenotypic Diversity of Colwellia psychrerythraea strains from Disparate Marine Basins.</title>
        <authorList>
            <person name="Techtmann S.M."/>
            <person name="Stelling S.C."/>
            <person name="Utturkar S.M."/>
            <person name="Alshibli N."/>
            <person name="Harris A."/>
            <person name="Brown S.D."/>
            <person name="Hazen T.C."/>
        </authorList>
    </citation>
    <scope>NUCLEOTIDE SEQUENCE [LARGE SCALE GENOMIC DNA]</scope>
    <source>
        <strain evidence="1 2">GAB14E</strain>
    </source>
</reference>
<sequence length="72" mass="8105">MPAKFYNENANELAQQYLSKTFDEVHQSWSQFLPSIIKNSNARILDLGAGSGRDSKHLAELAAKEYGDDVFK</sequence>
<dbReference type="RefSeq" id="WP_033080207.1">
    <property type="nucleotide sequence ID" value="NZ_JQEC01000001.1"/>
</dbReference>
<accession>A0A099L4Q0</accession>
<dbReference type="SUPFAM" id="SSF53335">
    <property type="entry name" value="S-adenosyl-L-methionine-dependent methyltransferases"/>
    <property type="match status" value="1"/>
</dbReference>
<dbReference type="GO" id="GO:0008168">
    <property type="term" value="F:methyltransferase activity"/>
    <property type="evidence" value="ECO:0007669"/>
    <property type="project" value="UniProtKB-KW"/>
</dbReference>
<dbReference type="InterPro" id="IPR029063">
    <property type="entry name" value="SAM-dependent_MTases_sf"/>
</dbReference>
<dbReference type="Proteomes" id="UP000029868">
    <property type="component" value="Unassembled WGS sequence"/>
</dbReference>
<evidence type="ECO:0000313" key="1">
    <source>
        <dbReference type="EMBL" id="KGJ97944.1"/>
    </source>
</evidence>
<keyword evidence="1" id="KW-0489">Methyltransferase</keyword>
<gene>
    <name evidence="1" type="ORF">GAB14E_0881</name>
</gene>
<evidence type="ECO:0000313" key="2">
    <source>
        <dbReference type="Proteomes" id="UP000029868"/>
    </source>
</evidence>
<dbReference type="EMBL" id="JQEC01000001">
    <property type="protein sequence ID" value="KGJ97944.1"/>
    <property type="molecule type" value="Genomic_DNA"/>
</dbReference>
<comment type="caution">
    <text evidence="1">The sequence shown here is derived from an EMBL/GenBank/DDBJ whole genome shotgun (WGS) entry which is preliminary data.</text>
</comment>
<dbReference type="AlphaFoldDB" id="A0A099L4Q0"/>
<dbReference type="GO" id="GO:0032259">
    <property type="term" value="P:methylation"/>
    <property type="evidence" value="ECO:0007669"/>
    <property type="project" value="UniProtKB-KW"/>
</dbReference>
<name>A0A099L4Q0_COLPS</name>
<organism evidence="1 2">
    <name type="scientific">Colwellia psychrerythraea</name>
    <name type="common">Vibrio psychroerythus</name>
    <dbReference type="NCBI Taxonomy" id="28229"/>
    <lineage>
        <taxon>Bacteria</taxon>
        <taxon>Pseudomonadati</taxon>
        <taxon>Pseudomonadota</taxon>
        <taxon>Gammaproteobacteria</taxon>
        <taxon>Alteromonadales</taxon>
        <taxon>Colwelliaceae</taxon>
        <taxon>Colwellia</taxon>
    </lineage>
</organism>
<dbReference type="Gene3D" id="3.40.50.150">
    <property type="entry name" value="Vaccinia Virus protein VP39"/>
    <property type="match status" value="1"/>
</dbReference>
<protein>
    <submittedName>
        <fullName evidence="1">Type 11 methyltransferase</fullName>
    </submittedName>
</protein>
<proteinExistence type="predicted"/>
<dbReference type="PATRIC" id="fig|28229.3.peg.34"/>